<dbReference type="AlphaFoldDB" id="A0A067H1X5"/>
<keyword evidence="1" id="KW-0812">Transmembrane</keyword>
<accession>A0A067H1X5</accession>
<gene>
    <name evidence="2" type="ORF">CISIN_1g033687mg</name>
</gene>
<keyword evidence="1" id="KW-0472">Membrane</keyword>
<evidence type="ECO:0000313" key="3">
    <source>
        <dbReference type="Proteomes" id="UP000027120"/>
    </source>
</evidence>
<evidence type="ECO:0000313" key="2">
    <source>
        <dbReference type="EMBL" id="KDO85859.1"/>
    </source>
</evidence>
<name>A0A067H1X5_CITSI</name>
<sequence length="113" mass="13365">MENHQFMKKEKAKGMSRLRVFVVCLFDLWLVLGFNCYRSRCRSNGSSLNTGLHVRCSAKSSFPRQQLLHFPFHFHFHIKAIQRTTRTNRPHEALMFLSVQLSLPPLPVIYIYR</sequence>
<evidence type="ECO:0000256" key="1">
    <source>
        <dbReference type="SAM" id="Phobius"/>
    </source>
</evidence>
<reference evidence="2 3" key="1">
    <citation type="submission" date="2014-04" db="EMBL/GenBank/DDBJ databases">
        <authorList>
            <consortium name="International Citrus Genome Consortium"/>
            <person name="Gmitter F."/>
            <person name="Chen C."/>
            <person name="Farmerie W."/>
            <person name="Harkins T."/>
            <person name="Desany B."/>
            <person name="Mohiuddin M."/>
            <person name="Kodira C."/>
            <person name="Borodovsky M."/>
            <person name="Lomsadze A."/>
            <person name="Burns P."/>
            <person name="Jenkins J."/>
            <person name="Prochnik S."/>
            <person name="Shu S."/>
            <person name="Chapman J."/>
            <person name="Pitluck S."/>
            <person name="Schmutz J."/>
            <person name="Rokhsar D."/>
        </authorList>
    </citation>
    <scope>NUCLEOTIDE SEQUENCE</scope>
</reference>
<keyword evidence="1" id="KW-1133">Transmembrane helix</keyword>
<dbReference type="Proteomes" id="UP000027120">
    <property type="component" value="Unassembled WGS sequence"/>
</dbReference>
<feature type="transmembrane region" description="Helical" evidence="1">
    <location>
        <begin position="20"/>
        <end position="37"/>
    </location>
</feature>
<dbReference type="EMBL" id="KK784873">
    <property type="protein sequence ID" value="KDO85859.1"/>
    <property type="molecule type" value="Genomic_DNA"/>
</dbReference>
<keyword evidence="3" id="KW-1185">Reference proteome</keyword>
<protein>
    <submittedName>
        <fullName evidence="2">Uncharacterized protein</fullName>
    </submittedName>
</protein>
<organism evidence="2 3">
    <name type="scientific">Citrus sinensis</name>
    <name type="common">Sweet orange</name>
    <name type="synonym">Citrus aurantium var. sinensis</name>
    <dbReference type="NCBI Taxonomy" id="2711"/>
    <lineage>
        <taxon>Eukaryota</taxon>
        <taxon>Viridiplantae</taxon>
        <taxon>Streptophyta</taxon>
        <taxon>Embryophyta</taxon>
        <taxon>Tracheophyta</taxon>
        <taxon>Spermatophyta</taxon>
        <taxon>Magnoliopsida</taxon>
        <taxon>eudicotyledons</taxon>
        <taxon>Gunneridae</taxon>
        <taxon>Pentapetalae</taxon>
        <taxon>rosids</taxon>
        <taxon>malvids</taxon>
        <taxon>Sapindales</taxon>
        <taxon>Rutaceae</taxon>
        <taxon>Aurantioideae</taxon>
        <taxon>Citrus</taxon>
    </lineage>
</organism>
<proteinExistence type="predicted"/>